<gene>
    <name evidence="12" type="ORF">KME07_23895</name>
</gene>
<feature type="domain" description="Polysaccharide chain length determinant N-terminal" evidence="11">
    <location>
        <begin position="24"/>
        <end position="78"/>
    </location>
</feature>
<evidence type="ECO:0000256" key="8">
    <source>
        <dbReference type="ARBA" id="ARBA00023136"/>
    </source>
</evidence>
<comment type="similarity">
    <text evidence="2">Belongs to the CpsC/CapA family.</text>
</comment>
<keyword evidence="8" id="KW-0472">Membrane</keyword>
<dbReference type="Proteomes" id="UP000707356">
    <property type="component" value="Unassembled WGS sequence"/>
</dbReference>
<keyword evidence="5" id="KW-0547">Nucleotide-binding</keyword>
<keyword evidence="7" id="KW-1133">Transmembrane helix</keyword>
<evidence type="ECO:0000256" key="9">
    <source>
        <dbReference type="SAM" id="Coils"/>
    </source>
</evidence>
<dbReference type="InterPro" id="IPR003856">
    <property type="entry name" value="LPS_length_determ_N"/>
</dbReference>
<reference evidence="12" key="1">
    <citation type="submission" date="2021-05" db="EMBL/GenBank/DDBJ databases">
        <authorList>
            <person name="Pietrasiak N."/>
            <person name="Ward R."/>
            <person name="Stajich J.E."/>
            <person name="Kurbessoian T."/>
        </authorList>
    </citation>
    <scope>NUCLEOTIDE SEQUENCE</scope>
    <source>
        <strain evidence="12">GSE-TBD4-15B</strain>
    </source>
</reference>
<dbReference type="AlphaFoldDB" id="A0A951U779"/>
<name>A0A951U779_9CYAN</name>
<comment type="subcellular location">
    <subcellularLocation>
        <location evidence="1">Cell membrane</location>
        <topology evidence="1">Multi-pass membrane protein</topology>
    </subcellularLocation>
</comment>
<evidence type="ECO:0000256" key="4">
    <source>
        <dbReference type="ARBA" id="ARBA00022692"/>
    </source>
</evidence>
<dbReference type="InterPro" id="IPR027417">
    <property type="entry name" value="P-loop_NTPase"/>
</dbReference>
<accession>A0A951U779</accession>
<protein>
    <submittedName>
        <fullName evidence="12">Polysaccharide biosynthesis tyrosine autokinase</fullName>
    </submittedName>
</protein>
<feature type="region of interest" description="Disordered" evidence="10">
    <location>
        <begin position="726"/>
        <end position="763"/>
    </location>
</feature>
<dbReference type="GO" id="GO:0004713">
    <property type="term" value="F:protein tyrosine kinase activity"/>
    <property type="evidence" value="ECO:0007669"/>
    <property type="project" value="TreeGrafter"/>
</dbReference>
<keyword evidence="6" id="KW-0067">ATP-binding</keyword>
<evidence type="ECO:0000256" key="2">
    <source>
        <dbReference type="ARBA" id="ARBA00006683"/>
    </source>
</evidence>
<keyword evidence="3" id="KW-1003">Cell membrane</keyword>
<dbReference type="InterPro" id="IPR050445">
    <property type="entry name" value="Bact_polysacc_biosynth/exp"/>
</dbReference>
<dbReference type="Pfam" id="PF02706">
    <property type="entry name" value="Wzz"/>
    <property type="match status" value="1"/>
</dbReference>
<organism evidence="12 13">
    <name type="scientific">Pegethrix bostrychoides GSE-TBD4-15B</name>
    <dbReference type="NCBI Taxonomy" id="2839662"/>
    <lineage>
        <taxon>Bacteria</taxon>
        <taxon>Bacillati</taxon>
        <taxon>Cyanobacteriota</taxon>
        <taxon>Cyanophyceae</taxon>
        <taxon>Oculatellales</taxon>
        <taxon>Oculatellaceae</taxon>
        <taxon>Pegethrix</taxon>
    </lineage>
</organism>
<dbReference type="InterPro" id="IPR005702">
    <property type="entry name" value="Wzc-like_C"/>
</dbReference>
<evidence type="ECO:0000313" key="13">
    <source>
        <dbReference type="Proteomes" id="UP000707356"/>
    </source>
</evidence>
<evidence type="ECO:0000256" key="5">
    <source>
        <dbReference type="ARBA" id="ARBA00022741"/>
    </source>
</evidence>
<proteinExistence type="inferred from homology"/>
<dbReference type="PANTHER" id="PTHR32309:SF13">
    <property type="entry name" value="FERRIC ENTEROBACTIN TRANSPORT PROTEIN FEPE"/>
    <property type="match status" value="1"/>
</dbReference>
<reference evidence="12" key="2">
    <citation type="journal article" date="2022" name="Microbiol. Resour. Announc.">
        <title>Metagenome Sequencing to Explore Phylogenomics of Terrestrial Cyanobacteria.</title>
        <authorList>
            <person name="Ward R.D."/>
            <person name="Stajich J.E."/>
            <person name="Johansen J.R."/>
            <person name="Huntemann M."/>
            <person name="Clum A."/>
            <person name="Foster B."/>
            <person name="Foster B."/>
            <person name="Roux S."/>
            <person name="Palaniappan K."/>
            <person name="Varghese N."/>
            <person name="Mukherjee S."/>
            <person name="Reddy T.B.K."/>
            <person name="Daum C."/>
            <person name="Copeland A."/>
            <person name="Chen I.A."/>
            <person name="Ivanova N.N."/>
            <person name="Kyrpides N.C."/>
            <person name="Shapiro N."/>
            <person name="Eloe-Fadrosh E.A."/>
            <person name="Pietrasiak N."/>
        </authorList>
    </citation>
    <scope>NUCLEOTIDE SEQUENCE</scope>
    <source>
        <strain evidence="12">GSE-TBD4-15B</strain>
    </source>
</reference>
<sequence>MTTMTSSSHLQTNASPEIEFGYGQLLRILLRRLPWMLAALTASLSAAMLYTAIKPPTYESSMQLLVEPNYQEKTKTDSTANITPRTDREDEVDYATQLNLMRSVVFIERALKPLQSEYPDLEVDTVQEQLKLTQLTEDKVGTKIFEISYADSDPVKVQQILNSIQKVYQDYNLEQQKLRLEKGLKFIDEQIAAVQKDLYSSQRDLEAFRQQQRLIDPKEEATTAAASLNNIKQERQTAETEYRDASARYSQLQREMGMSAQTALAASRLTQSPRIQSLFEELQKTELELEQTRLTYTDTAQPVVKLVEQRQGQIALLQQEMGRVVEAVPTGSQILRAGQLSATDVKQIETFVELRTSLFGLSARLQSLTQTERQLQAQLQRFPTLIANYDRLEPDVETKRGVLQALIEQRQKVSAELAGGGFNWQIVEPAKLGEFVGPKLLVNLVLGTVIGLFLGGVAAFLRESMDDSLRSVEELQQELRRHDSYQTLSILGVIPKLPHHRQDLTTLMAIQSGQCRESLDLIYKNMEFLRHKLPLKSSLKSLVITSAGQGEGKSLVALGLALSAARAHQRVLLIDGNLRQPHLHQQFMLANTQGLSGALRSGDLPVPLELAWGNVRVDLLTAGSAVSDPMQILSSPQMHQLLRHYESDYDLVLVDTVALLGSADALQTASCCDGVLLVTQLNQANRQALSQALALLQPLNLVGLVVNGTRLAANLSAPEVKIPVQVHPAERPDMQLEVPSSLSGYSGSNSSSNSNSNSASSDQ</sequence>
<feature type="coiled-coil region" evidence="9">
    <location>
        <begin position="228"/>
        <end position="295"/>
    </location>
</feature>
<evidence type="ECO:0000256" key="10">
    <source>
        <dbReference type="SAM" id="MobiDB-lite"/>
    </source>
</evidence>
<dbReference type="CDD" id="cd05387">
    <property type="entry name" value="BY-kinase"/>
    <property type="match status" value="1"/>
</dbReference>
<keyword evidence="9" id="KW-0175">Coiled coil</keyword>
<dbReference type="Gene3D" id="3.40.50.300">
    <property type="entry name" value="P-loop containing nucleotide triphosphate hydrolases"/>
    <property type="match status" value="1"/>
</dbReference>
<dbReference type="SUPFAM" id="SSF52540">
    <property type="entry name" value="P-loop containing nucleoside triphosphate hydrolases"/>
    <property type="match status" value="1"/>
</dbReference>
<evidence type="ECO:0000256" key="1">
    <source>
        <dbReference type="ARBA" id="ARBA00004651"/>
    </source>
</evidence>
<dbReference type="GO" id="GO:0005886">
    <property type="term" value="C:plasma membrane"/>
    <property type="evidence" value="ECO:0007669"/>
    <property type="project" value="UniProtKB-SubCell"/>
</dbReference>
<evidence type="ECO:0000256" key="6">
    <source>
        <dbReference type="ARBA" id="ARBA00022840"/>
    </source>
</evidence>
<feature type="compositionally biased region" description="Low complexity" evidence="10">
    <location>
        <begin position="740"/>
        <end position="763"/>
    </location>
</feature>
<evidence type="ECO:0000256" key="7">
    <source>
        <dbReference type="ARBA" id="ARBA00022989"/>
    </source>
</evidence>
<evidence type="ECO:0000259" key="11">
    <source>
        <dbReference type="Pfam" id="PF02706"/>
    </source>
</evidence>
<dbReference type="EMBL" id="JAHHHV010000090">
    <property type="protein sequence ID" value="MBW4468480.1"/>
    <property type="molecule type" value="Genomic_DNA"/>
</dbReference>
<keyword evidence="4" id="KW-0812">Transmembrane</keyword>
<dbReference type="PANTHER" id="PTHR32309">
    <property type="entry name" value="TYROSINE-PROTEIN KINASE"/>
    <property type="match status" value="1"/>
</dbReference>
<evidence type="ECO:0000256" key="3">
    <source>
        <dbReference type="ARBA" id="ARBA00022475"/>
    </source>
</evidence>
<comment type="caution">
    <text evidence="12">The sequence shown here is derived from an EMBL/GenBank/DDBJ whole genome shotgun (WGS) entry which is preliminary data.</text>
</comment>
<evidence type="ECO:0000313" key="12">
    <source>
        <dbReference type="EMBL" id="MBW4468480.1"/>
    </source>
</evidence>